<sequence>MYRLRDNDFVDLYIGVDYAEIKGLTGADKILVSVPGHLIEDCKILSERCLSFYRDSGRTEFSLLHDMRLYRVTVTVDLFGGENFVIRQTPDGVRNLKDIQLSTKLRTSIDQKNATGLVLIAGAMGSGKTTTAAAILKRRIEVTADLGVSIEDPAETLLKGRHGEGRCMQLEVSGNETYASATKKAFRMGASSFLLGEIRDGETAHEVLKASLSMFVVSTIHAASIQEAIERYVMFCEELNPGAKANVASTLYIVAHQVMTTVIRDEKVFSRNVDITGFDLRNSESADIIKAKISAGNYTALRDDLRSNMNKF</sequence>
<geneLocation type="plasmid" evidence="3 4">
    <name>unnamed2</name>
</geneLocation>
<dbReference type="PANTHER" id="PTHR30486">
    <property type="entry name" value="TWITCHING MOTILITY PROTEIN PILT"/>
    <property type="match status" value="1"/>
</dbReference>
<dbReference type="InterPro" id="IPR027417">
    <property type="entry name" value="P-loop_NTPase"/>
</dbReference>
<gene>
    <name evidence="3" type="ORF">PHA72_27480</name>
</gene>
<dbReference type="InterPro" id="IPR001482">
    <property type="entry name" value="T2SS/T4SS_dom"/>
</dbReference>
<dbReference type="GO" id="GO:0016887">
    <property type="term" value="F:ATP hydrolysis activity"/>
    <property type="evidence" value="ECO:0007669"/>
    <property type="project" value="InterPro"/>
</dbReference>
<evidence type="ECO:0000259" key="2">
    <source>
        <dbReference type="Pfam" id="PF00437"/>
    </source>
</evidence>
<comment type="similarity">
    <text evidence="1">Belongs to the GSP E family.</text>
</comment>
<evidence type="ECO:0000313" key="4">
    <source>
        <dbReference type="Proteomes" id="UP001210538"/>
    </source>
</evidence>
<dbReference type="EMBL" id="CP116349">
    <property type="protein sequence ID" value="WCE16145.1"/>
    <property type="molecule type" value="Genomic_DNA"/>
</dbReference>
<protein>
    <submittedName>
        <fullName evidence="3">ATPase, T2SS/T4P/T4SS family</fullName>
    </submittedName>
</protein>
<dbReference type="InterPro" id="IPR050921">
    <property type="entry name" value="T4SS_GSP_E_ATPase"/>
</dbReference>
<feature type="domain" description="Bacterial type II secretion system protein E" evidence="2">
    <location>
        <begin position="75"/>
        <end position="261"/>
    </location>
</feature>
<reference evidence="3 4" key="1">
    <citation type="submission" date="2023-01" db="EMBL/GenBank/DDBJ databases">
        <title>Genome sequence resource and annotation of Enterobacter ludwigii, an economically important pathogen of seedling wilt with strawberry.</title>
        <authorList>
            <person name="Xie Y."/>
        </authorList>
    </citation>
    <scope>NUCLEOTIDE SEQUENCE [LARGE SCALE GENOMIC DNA]</scope>
    <source>
        <strain evidence="3 4">CM-TZ4</strain>
        <plasmid evidence="3 4">unnamed2</plasmid>
    </source>
</reference>
<dbReference type="PANTHER" id="PTHR30486:SF6">
    <property type="entry name" value="TYPE IV PILUS RETRACTATION ATPASE PILT"/>
    <property type="match status" value="1"/>
</dbReference>
<dbReference type="AlphaFoldDB" id="A0AAX3LIQ3"/>
<dbReference type="RefSeq" id="WP_271661488.1">
    <property type="nucleotide sequence ID" value="NZ_CP116349.1"/>
</dbReference>
<evidence type="ECO:0000256" key="1">
    <source>
        <dbReference type="ARBA" id="ARBA00006611"/>
    </source>
</evidence>
<organism evidence="3 4">
    <name type="scientific">Enterobacter ludwigii</name>
    <dbReference type="NCBI Taxonomy" id="299767"/>
    <lineage>
        <taxon>Bacteria</taxon>
        <taxon>Pseudomonadati</taxon>
        <taxon>Pseudomonadota</taxon>
        <taxon>Gammaproteobacteria</taxon>
        <taxon>Enterobacterales</taxon>
        <taxon>Enterobacteriaceae</taxon>
        <taxon>Enterobacter</taxon>
        <taxon>Enterobacter cloacae complex</taxon>
    </lineage>
</organism>
<name>A0AAX3LIQ3_9ENTR</name>
<keyword evidence="3" id="KW-0614">Plasmid</keyword>
<dbReference type="Gene3D" id="3.40.50.300">
    <property type="entry name" value="P-loop containing nucleotide triphosphate hydrolases"/>
    <property type="match status" value="1"/>
</dbReference>
<dbReference type="Pfam" id="PF00437">
    <property type="entry name" value="T2SSE"/>
    <property type="match status" value="1"/>
</dbReference>
<evidence type="ECO:0000313" key="3">
    <source>
        <dbReference type="EMBL" id="WCE16145.1"/>
    </source>
</evidence>
<dbReference type="Proteomes" id="UP001210538">
    <property type="component" value="Plasmid unnamed2"/>
</dbReference>
<keyword evidence="4" id="KW-1185">Reference proteome</keyword>
<proteinExistence type="inferred from homology"/>
<dbReference type="SUPFAM" id="SSF52540">
    <property type="entry name" value="P-loop containing nucleoside triphosphate hydrolases"/>
    <property type="match status" value="1"/>
</dbReference>
<accession>A0AAX3LIQ3</accession>